<keyword evidence="1" id="KW-0175">Coiled coil</keyword>
<reference evidence="2" key="1">
    <citation type="journal article" date="2023" name="Insect Mol. Biol.">
        <title>Genome sequencing provides insights into the evolution of gene families encoding plant cell wall-degrading enzymes in longhorned beetles.</title>
        <authorList>
            <person name="Shin N.R."/>
            <person name="Okamura Y."/>
            <person name="Kirsch R."/>
            <person name="Pauchet Y."/>
        </authorList>
    </citation>
    <scope>NUCLEOTIDE SEQUENCE</scope>
    <source>
        <strain evidence="2">MMC_N1</strain>
    </source>
</reference>
<keyword evidence="3" id="KW-1185">Reference proteome</keyword>
<dbReference type="PANTHER" id="PTHR11505">
    <property type="entry name" value="L1 TRANSPOSABLE ELEMENT-RELATED"/>
    <property type="match status" value="1"/>
</dbReference>
<protein>
    <submittedName>
        <fullName evidence="2">Uncharacterized protein</fullName>
    </submittedName>
</protein>
<comment type="caution">
    <text evidence="2">The sequence shown here is derived from an EMBL/GenBank/DDBJ whole genome shotgun (WGS) entry which is preliminary data.</text>
</comment>
<dbReference type="Proteomes" id="UP001162164">
    <property type="component" value="Unassembled WGS sequence"/>
</dbReference>
<organism evidence="2 3">
    <name type="scientific">Molorchus minor</name>
    <dbReference type="NCBI Taxonomy" id="1323400"/>
    <lineage>
        <taxon>Eukaryota</taxon>
        <taxon>Metazoa</taxon>
        <taxon>Ecdysozoa</taxon>
        <taxon>Arthropoda</taxon>
        <taxon>Hexapoda</taxon>
        <taxon>Insecta</taxon>
        <taxon>Pterygota</taxon>
        <taxon>Neoptera</taxon>
        <taxon>Endopterygota</taxon>
        <taxon>Coleoptera</taxon>
        <taxon>Polyphaga</taxon>
        <taxon>Cucujiformia</taxon>
        <taxon>Chrysomeloidea</taxon>
        <taxon>Cerambycidae</taxon>
        <taxon>Lamiinae</taxon>
        <taxon>Monochamini</taxon>
        <taxon>Molorchus</taxon>
    </lineage>
</organism>
<evidence type="ECO:0000313" key="2">
    <source>
        <dbReference type="EMBL" id="KAJ8968119.1"/>
    </source>
</evidence>
<proteinExistence type="predicted"/>
<gene>
    <name evidence="2" type="ORF">NQ317_003180</name>
</gene>
<evidence type="ECO:0000256" key="1">
    <source>
        <dbReference type="SAM" id="Coils"/>
    </source>
</evidence>
<name>A0ABQ9IX34_9CUCU</name>
<sequence>MAGGSRSGSNTRSAKQEEEYLEQLISKVCTNFTNQLEEKLDLKVKQLDAKLSQVCDSLKNINILVNNNVKDIKELQQRCETLEQQSKRNSLRLCGFNETEGENLSQSLASFFEENLKINCASNEIDFAFRLRKFENNRNAPRPIIVNFVRNIKRNEVMAAKKLLKNTPFTIYEDLTRENYELLISAKKKYGQTKAWSTGGKIFIWNAAGNNKVHVKSRSDI</sequence>
<feature type="coiled-coil region" evidence="1">
    <location>
        <begin position="65"/>
        <end position="92"/>
    </location>
</feature>
<dbReference type="InterPro" id="IPR004244">
    <property type="entry name" value="Transposase_22"/>
</dbReference>
<accession>A0ABQ9IX34</accession>
<evidence type="ECO:0000313" key="3">
    <source>
        <dbReference type="Proteomes" id="UP001162164"/>
    </source>
</evidence>
<dbReference type="Gene3D" id="3.30.70.1820">
    <property type="entry name" value="L1 transposable element, RRM domain"/>
    <property type="match status" value="1"/>
</dbReference>
<dbReference type="EMBL" id="JAPWTJ010002058">
    <property type="protein sequence ID" value="KAJ8968119.1"/>
    <property type="molecule type" value="Genomic_DNA"/>
</dbReference>